<reference evidence="3 4" key="2">
    <citation type="journal article" date="2010" name="Proc. Natl. Acad. Sci. U.S.A.">
        <title>Enigmatic, ultrasmall, uncultivated Archaea.</title>
        <authorList>
            <person name="Baker B.J."/>
            <person name="Comolli L.R."/>
            <person name="Dick G.J."/>
            <person name="Hauser L.J."/>
            <person name="Hyatt D."/>
            <person name="Dill B.D."/>
            <person name="Land M.L."/>
            <person name="Verberkmoes N.C."/>
            <person name="Hettich R.L."/>
            <person name="Banfield J.F."/>
        </authorList>
    </citation>
    <scope>NUCLEOTIDE SEQUENCE [LARGE SCALE GENOMIC DNA]</scope>
    <source>
        <strain evidence="3">ARMAN-2</strain>
    </source>
</reference>
<dbReference type="AlphaFoldDB" id="C7DIM8"/>
<keyword evidence="4" id="KW-1185">Reference proteome</keyword>
<dbReference type="Gene3D" id="3.40.50.300">
    <property type="entry name" value="P-loop containing nucleotide triphosphate hydrolases"/>
    <property type="match status" value="1"/>
</dbReference>
<dbReference type="Proteomes" id="UP000332487">
    <property type="component" value="Unassembled WGS sequence"/>
</dbReference>
<dbReference type="Pfam" id="PF00437">
    <property type="entry name" value="T2SSE"/>
    <property type="match status" value="1"/>
</dbReference>
<evidence type="ECO:0000313" key="3">
    <source>
        <dbReference type="EMBL" id="EET89802.1"/>
    </source>
</evidence>
<evidence type="ECO:0000313" key="4">
    <source>
        <dbReference type="Proteomes" id="UP000332487"/>
    </source>
</evidence>
<dbReference type="InterPro" id="IPR050921">
    <property type="entry name" value="T4SS_GSP_E_ATPase"/>
</dbReference>
<reference evidence="3 4" key="1">
    <citation type="journal article" date="2009" name="Genome Biol.">
        <title>Community-wide analysis of microbial genome sequence signatures.</title>
        <authorList>
            <person name="Dick G.J."/>
            <person name="Andersson A.F."/>
            <person name="Baker B.J."/>
            <person name="Simmons S.L."/>
            <person name="Thomas B.C."/>
            <person name="Yelton A.P."/>
            <person name="Banfield J.F."/>
        </authorList>
    </citation>
    <scope>NUCLEOTIDE SEQUENCE [LARGE SCALE GENOMIC DNA]</scope>
    <source>
        <strain evidence="3">ARMAN-2</strain>
    </source>
</reference>
<name>C7DIM8_MICA2</name>
<dbReference type="EMBL" id="GG697241">
    <property type="protein sequence ID" value="EET89802.1"/>
    <property type="molecule type" value="Genomic_DNA"/>
</dbReference>
<evidence type="ECO:0000259" key="2">
    <source>
        <dbReference type="Pfam" id="PF00437"/>
    </source>
</evidence>
<dbReference type="CDD" id="cd01130">
    <property type="entry name" value="VirB11-like_ATPase"/>
    <property type="match status" value="1"/>
</dbReference>
<dbReference type="InterPro" id="IPR001482">
    <property type="entry name" value="T2SS/T4SS_dom"/>
</dbReference>
<dbReference type="PANTHER" id="PTHR30486:SF15">
    <property type="entry name" value="TYPE II_IV SECRETION SYSTEM ATPASE"/>
    <property type="match status" value="1"/>
</dbReference>
<comment type="similarity">
    <text evidence="1">Belongs to the GSP E family.</text>
</comment>
<gene>
    <name evidence="3" type="ORF">UNLARM2_0917</name>
</gene>
<dbReference type="SUPFAM" id="SSF52540">
    <property type="entry name" value="P-loop containing nucleoside triphosphate hydrolases"/>
    <property type="match status" value="1"/>
</dbReference>
<evidence type="ECO:0000256" key="1">
    <source>
        <dbReference type="ARBA" id="ARBA00006611"/>
    </source>
</evidence>
<sequence length="438" mass="49235">MDGALLDIEDQILDKLIGKFISVVKDDKRKELVTNVAKSINADISDQQIDEIYKDMNDLSPITPQLINQDVEDIMINNTKNIFVYDSKVGQKKLESGFEDREQLARFVKKMKLYTTNQAAGGNIQDIHLPTGSRSNVIYSPEGYDITIRNFKKQTLSVIDLVNSGTFDYSIAARLWLYMDGFRVRPANILIGGMPAAGKTTLLNSLLSFTRPEQRIIAIEETRELDMSMQENAVSLETNNEMPMVELVKNSLRMRPDLVIIGEVRGEEANDMITAMNIGKIALGTIHSSSTRDIINRLEHSPMNVPKDIIPVIDALMVVSNVWENGKPHRKVIQISEITGIETQILLSDLYKFDYKTHKASPILPSVQYRDLLSGIMGVPPSDILAEENVRAAILAQLNRIGKRDIRSISEIVRDYYAEPDATLKKIGLPQLQPIVRL</sequence>
<protein>
    <submittedName>
        <fullName evidence="3">Type II secretion system protein E</fullName>
    </submittedName>
</protein>
<organism evidence="3 4">
    <name type="scientific">Candidatus Micrarchaeum acidiphilum ARMAN-2</name>
    <dbReference type="NCBI Taxonomy" id="425595"/>
    <lineage>
        <taxon>Archaea</taxon>
        <taxon>Candidatus Micrarchaeota</taxon>
        <taxon>Candidatus Micrarchaeia</taxon>
        <taxon>Candidatus Micrarchaeales</taxon>
        <taxon>Candidatus Micrarchaeaceae</taxon>
        <taxon>Candidatus Micrarchaeum</taxon>
    </lineage>
</organism>
<dbReference type="GO" id="GO:0016887">
    <property type="term" value="F:ATP hydrolysis activity"/>
    <property type="evidence" value="ECO:0007669"/>
    <property type="project" value="InterPro"/>
</dbReference>
<accession>C7DIM8</accession>
<dbReference type="InterPro" id="IPR027417">
    <property type="entry name" value="P-loop_NTPase"/>
</dbReference>
<dbReference type="Gene3D" id="3.30.450.380">
    <property type="match status" value="1"/>
</dbReference>
<feature type="domain" description="Bacterial type II secretion system protein E" evidence="2">
    <location>
        <begin position="58"/>
        <end position="300"/>
    </location>
</feature>
<dbReference type="PANTHER" id="PTHR30486">
    <property type="entry name" value="TWITCHING MOTILITY PROTEIN PILT"/>
    <property type="match status" value="1"/>
</dbReference>
<proteinExistence type="inferred from homology"/>